<protein>
    <submittedName>
        <fullName evidence="3">T9SS C-terminal target domain-containing protein</fullName>
    </submittedName>
</protein>
<accession>A0A3E1EVH5</accession>
<keyword evidence="4" id="KW-1185">Reference proteome</keyword>
<organism evidence="3 4">
    <name type="scientific">Brumimicrobium aurantiacum</name>
    <dbReference type="NCBI Taxonomy" id="1737063"/>
    <lineage>
        <taxon>Bacteria</taxon>
        <taxon>Pseudomonadati</taxon>
        <taxon>Bacteroidota</taxon>
        <taxon>Flavobacteriia</taxon>
        <taxon>Flavobacteriales</taxon>
        <taxon>Crocinitomicaceae</taxon>
        <taxon>Brumimicrobium</taxon>
    </lineage>
</organism>
<evidence type="ECO:0000259" key="2">
    <source>
        <dbReference type="Pfam" id="PF18962"/>
    </source>
</evidence>
<reference evidence="3 4" key="1">
    <citation type="submission" date="2018-08" db="EMBL/GenBank/DDBJ databases">
        <title>The draft genome squence of Brumimicrobium sp. N62.</title>
        <authorList>
            <person name="Du Z.-J."/>
            <person name="Luo H.-R."/>
        </authorList>
    </citation>
    <scope>NUCLEOTIDE SEQUENCE [LARGE SCALE GENOMIC DNA]</scope>
    <source>
        <strain evidence="3 4">N62</strain>
    </source>
</reference>
<evidence type="ECO:0000256" key="1">
    <source>
        <dbReference type="ARBA" id="ARBA00022729"/>
    </source>
</evidence>
<evidence type="ECO:0000313" key="3">
    <source>
        <dbReference type="EMBL" id="RFC53547.1"/>
    </source>
</evidence>
<comment type="caution">
    <text evidence="3">The sequence shown here is derived from an EMBL/GenBank/DDBJ whole genome shotgun (WGS) entry which is preliminary data.</text>
</comment>
<dbReference type="RefSeq" id="WP_116881606.1">
    <property type="nucleotide sequence ID" value="NZ_QURB01000008.1"/>
</dbReference>
<name>A0A3E1EVH5_9FLAO</name>
<dbReference type="EMBL" id="QURB01000008">
    <property type="protein sequence ID" value="RFC53547.1"/>
    <property type="molecule type" value="Genomic_DNA"/>
</dbReference>
<dbReference type="OrthoDB" id="862563at2"/>
<keyword evidence="1" id="KW-0732">Signal</keyword>
<dbReference type="Pfam" id="PF18962">
    <property type="entry name" value="Por_Secre_tail"/>
    <property type="match status" value="1"/>
</dbReference>
<feature type="domain" description="Secretion system C-terminal sorting" evidence="2">
    <location>
        <begin position="151"/>
        <end position="226"/>
    </location>
</feature>
<dbReference type="Proteomes" id="UP000257127">
    <property type="component" value="Unassembled WGS sequence"/>
</dbReference>
<proteinExistence type="predicted"/>
<evidence type="ECO:0000313" key="4">
    <source>
        <dbReference type="Proteomes" id="UP000257127"/>
    </source>
</evidence>
<sequence length="228" mass="26408">MGKQIIIFWLILFTCILIKNNVTAQNIQYPLVDSVKVIPEFPSEYVDQLKAVVYSKNKRTNCELDSIYFTFSHSGNYIYLRANYSTENIEIECFRVDTIPLIGFHKGDHTLHLFARTYSDIETLVDTTLVDFTVYEDLSLKTESSFSNINLYPNPIQNQLNFTISTNASKMEVEIYDLSGKRIYNQEYNHIGEGKLQNVIDVSTLRKGIYFCKFSNGTKVVIRKFVKE</sequence>
<gene>
    <name evidence="3" type="ORF">DXU93_12340</name>
</gene>
<dbReference type="InterPro" id="IPR026444">
    <property type="entry name" value="Secre_tail"/>
</dbReference>
<dbReference type="NCBIfam" id="TIGR04183">
    <property type="entry name" value="Por_Secre_tail"/>
    <property type="match status" value="1"/>
</dbReference>
<dbReference type="AlphaFoldDB" id="A0A3E1EVH5"/>